<dbReference type="Pfam" id="PF19419">
    <property type="entry name" value="DUF5983"/>
    <property type="match status" value="1"/>
</dbReference>
<evidence type="ECO:0000313" key="2">
    <source>
        <dbReference type="EMBL" id="MEN2790234.1"/>
    </source>
</evidence>
<dbReference type="EMBL" id="JBDIME010000008">
    <property type="protein sequence ID" value="MEN2790234.1"/>
    <property type="molecule type" value="Genomic_DNA"/>
</dbReference>
<organism evidence="2 3">
    <name type="scientific">Sphingomonas oligophenolica</name>
    <dbReference type="NCBI Taxonomy" id="301154"/>
    <lineage>
        <taxon>Bacteria</taxon>
        <taxon>Pseudomonadati</taxon>
        <taxon>Pseudomonadota</taxon>
        <taxon>Alphaproteobacteria</taxon>
        <taxon>Sphingomonadales</taxon>
        <taxon>Sphingomonadaceae</taxon>
        <taxon>Sphingomonas</taxon>
    </lineage>
</organism>
<name>A0ABU9Y352_9SPHN</name>
<evidence type="ECO:0000313" key="3">
    <source>
        <dbReference type="Proteomes" id="UP001419910"/>
    </source>
</evidence>
<feature type="domain" description="DUF5983" evidence="1">
    <location>
        <begin position="146"/>
        <end position="235"/>
    </location>
</feature>
<dbReference type="RefSeq" id="WP_343889092.1">
    <property type="nucleotide sequence ID" value="NZ_BAAAEH010000016.1"/>
</dbReference>
<reference evidence="2 3" key="1">
    <citation type="submission" date="2024-05" db="EMBL/GenBank/DDBJ databases">
        <authorList>
            <person name="Liu Q."/>
            <person name="Xin Y.-H."/>
        </authorList>
    </citation>
    <scope>NUCLEOTIDE SEQUENCE [LARGE SCALE GENOMIC DNA]</scope>
    <source>
        <strain evidence="2 3">CGMCC 1.10181</strain>
    </source>
</reference>
<gene>
    <name evidence="2" type="ORF">ABC974_11405</name>
</gene>
<evidence type="ECO:0000259" key="1">
    <source>
        <dbReference type="Pfam" id="PF19419"/>
    </source>
</evidence>
<accession>A0ABU9Y352</accession>
<comment type="caution">
    <text evidence="2">The sequence shown here is derived from an EMBL/GenBank/DDBJ whole genome shotgun (WGS) entry which is preliminary data.</text>
</comment>
<keyword evidence="3" id="KW-1185">Reference proteome</keyword>
<sequence>MTDFAHRDHAALLTRIRFALETPNDLEPAARAALIQDIAIAEDRFAATPLPWPIELHGGVIENRNGVNIYAAPDAETLASEIAAYCRCWWAETGDDRDPTHLADEEVIKAYFDDHACESYIVDQIRVAPSATLAVAPRDRLEQGRYCVISTVHLTAQTAARLDDWASWPPTDRPIDIAASVYGWFVPTRPIDDDRQPHLPDDILRVIAFGRERGFAFVLLDCDGGDVDGLPVQNW</sequence>
<protein>
    <recommendedName>
        <fullName evidence="1">DUF5983 domain-containing protein</fullName>
    </recommendedName>
</protein>
<dbReference type="InterPro" id="IPR046025">
    <property type="entry name" value="DUF5983"/>
</dbReference>
<dbReference type="Proteomes" id="UP001419910">
    <property type="component" value="Unassembled WGS sequence"/>
</dbReference>
<proteinExistence type="predicted"/>